<dbReference type="AlphaFoldDB" id="A0A7R9WQ50"/>
<dbReference type="EMBL" id="HBEF01002614">
    <property type="protein sequence ID" value="CAD8329521.1"/>
    <property type="molecule type" value="Transcribed_RNA"/>
</dbReference>
<organism evidence="2">
    <name type="scientific">Craspedostauros australis</name>
    <dbReference type="NCBI Taxonomy" id="1486917"/>
    <lineage>
        <taxon>Eukaryota</taxon>
        <taxon>Sar</taxon>
        <taxon>Stramenopiles</taxon>
        <taxon>Ochrophyta</taxon>
        <taxon>Bacillariophyta</taxon>
        <taxon>Bacillariophyceae</taxon>
        <taxon>Bacillariophycidae</taxon>
        <taxon>Naviculales</taxon>
        <taxon>Naviculaceae</taxon>
        <taxon>Craspedostauros</taxon>
    </lineage>
</organism>
<sequence>MTCNPPSRSPNGAQNLVSALSDALVERNFAPRLPVNDGVGGVGGATHDSQKMEMHQLLSRANQQLLLPHHHQERQQQQLQQNRPHLHPHEQHQTEANQAPVAWQSHTTTAMAAPTPPPPGTAQSSPCQKEQVADIIQDVIDLISDDTCIWEDDLLVMRQSDRTGEAAGERPFAWDHQLFDDAHPPTYPQ</sequence>
<feature type="region of interest" description="Disordered" evidence="1">
    <location>
        <begin position="70"/>
        <end position="129"/>
    </location>
</feature>
<evidence type="ECO:0000256" key="1">
    <source>
        <dbReference type="SAM" id="MobiDB-lite"/>
    </source>
</evidence>
<evidence type="ECO:0000313" key="2">
    <source>
        <dbReference type="EMBL" id="CAD8329521.1"/>
    </source>
</evidence>
<name>A0A7R9WQ50_9STRA</name>
<gene>
    <name evidence="2" type="ORF">CAUS1442_LOCUS1619</name>
</gene>
<reference evidence="2" key="1">
    <citation type="submission" date="2021-01" db="EMBL/GenBank/DDBJ databases">
        <authorList>
            <person name="Corre E."/>
            <person name="Pelletier E."/>
            <person name="Niang G."/>
            <person name="Scheremetjew M."/>
            <person name="Finn R."/>
            <person name="Kale V."/>
            <person name="Holt S."/>
            <person name="Cochrane G."/>
            <person name="Meng A."/>
            <person name="Brown T."/>
            <person name="Cohen L."/>
        </authorList>
    </citation>
    <scope>NUCLEOTIDE SEQUENCE</scope>
    <source>
        <strain evidence="2">CCMP3328</strain>
    </source>
</reference>
<protein>
    <submittedName>
        <fullName evidence="2">Uncharacterized protein</fullName>
    </submittedName>
</protein>
<accession>A0A7R9WQ50</accession>
<proteinExistence type="predicted"/>